<dbReference type="GO" id="GO:0016616">
    <property type="term" value="F:oxidoreductase activity, acting on the CH-OH group of donors, NAD or NADP as acceptor"/>
    <property type="evidence" value="ECO:0007669"/>
    <property type="project" value="UniProtKB-ARBA"/>
</dbReference>
<evidence type="ECO:0000256" key="1">
    <source>
        <dbReference type="ARBA" id="ARBA00006484"/>
    </source>
</evidence>
<dbReference type="PANTHER" id="PTHR43008">
    <property type="entry name" value="BENZIL REDUCTASE"/>
    <property type="match status" value="1"/>
</dbReference>
<dbReference type="AlphaFoldDB" id="A0A439DEV7"/>
<dbReference type="InterPro" id="IPR036291">
    <property type="entry name" value="NAD(P)-bd_dom_sf"/>
</dbReference>
<keyword evidence="3" id="KW-0560">Oxidoreductase</keyword>
<dbReference type="SUPFAM" id="SSF51735">
    <property type="entry name" value="NAD(P)-binding Rossmann-fold domains"/>
    <property type="match status" value="1"/>
</dbReference>
<comment type="similarity">
    <text evidence="1">Belongs to the short-chain dehydrogenases/reductases (SDR) family.</text>
</comment>
<dbReference type="PANTHER" id="PTHR43008:SF10">
    <property type="entry name" value="CHAIN DEHYDROGENASE_OXIDOREDUCTASE, PUTATIVE (AFU_ORTHOLOGUE AFUA_2G15740)-RELATED"/>
    <property type="match status" value="1"/>
</dbReference>
<organism evidence="5 6">
    <name type="scientific">Xylaria grammica</name>
    <dbReference type="NCBI Taxonomy" id="363999"/>
    <lineage>
        <taxon>Eukaryota</taxon>
        <taxon>Fungi</taxon>
        <taxon>Dikarya</taxon>
        <taxon>Ascomycota</taxon>
        <taxon>Pezizomycotina</taxon>
        <taxon>Sordariomycetes</taxon>
        <taxon>Xylariomycetidae</taxon>
        <taxon>Xylariales</taxon>
        <taxon>Xylariaceae</taxon>
        <taxon>Xylaria</taxon>
    </lineage>
</organism>
<evidence type="ECO:0000256" key="2">
    <source>
        <dbReference type="ARBA" id="ARBA00022857"/>
    </source>
</evidence>
<dbReference type="InterPro" id="IPR020904">
    <property type="entry name" value="Sc_DH/Rdtase_CS"/>
</dbReference>
<dbReference type="STRING" id="363999.A0A439DEV7"/>
<reference evidence="5 6" key="1">
    <citation type="submission" date="2018-12" db="EMBL/GenBank/DDBJ databases">
        <title>Draft genome sequence of Xylaria grammica IHI A82.</title>
        <authorList>
            <person name="Buettner E."/>
            <person name="Kellner H."/>
        </authorList>
    </citation>
    <scope>NUCLEOTIDE SEQUENCE [LARGE SCALE GENOMIC DNA]</scope>
    <source>
        <strain evidence="5 6">IHI A82</strain>
    </source>
</reference>
<dbReference type="Gene3D" id="3.40.50.720">
    <property type="entry name" value="NAD(P)-binding Rossmann-like Domain"/>
    <property type="match status" value="1"/>
</dbReference>
<dbReference type="GO" id="GO:0050664">
    <property type="term" value="F:oxidoreductase activity, acting on NAD(P)H, oxygen as acceptor"/>
    <property type="evidence" value="ECO:0007669"/>
    <property type="project" value="TreeGrafter"/>
</dbReference>
<dbReference type="InterPro" id="IPR002347">
    <property type="entry name" value="SDR_fam"/>
</dbReference>
<dbReference type="Pfam" id="PF13561">
    <property type="entry name" value="adh_short_C2"/>
    <property type="match status" value="1"/>
</dbReference>
<evidence type="ECO:0000313" key="5">
    <source>
        <dbReference type="EMBL" id="RWA12908.1"/>
    </source>
</evidence>
<evidence type="ECO:0000313" key="6">
    <source>
        <dbReference type="Proteomes" id="UP000286045"/>
    </source>
</evidence>
<dbReference type="Proteomes" id="UP000286045">
    <property type="component" value="Unassembled WGS sequence"/>
</dbReference>
<keyword evidence="6" id="KW-1185">Reference proteome</keyword>
<evidence type="ECO:0000256" key="3">
    <source>
        <dbReference type="ARBA" id="ARBA00023002"/>
    </source>
</evidence>
<accession>A0A439DEV7</accession>
<comment type="caution">
    <text evidence="5">The sequence shown here is derived from an EMBL/GenBank/DDBJ whole genome shotgun (WGS) entry which is preliminary data.</text>
</comment>
<dbReference type="PROSITE" id="PS00061">
    <property type="entry name" value="ADH_SHORT"/>
    <property type="match status" value="1"/>
</dbReference>
<protein>
    <submittedName>
        <fullName evidence="5">Uncharacterized protein</fullName>
    </submittedName>
</protein>
<feature type="region of interest" description="Disordered" evidence="4">
    <location>
        <begin position="49"/>
        <end position="73"/>
    </location>
</feature>
<name>A0A439DEV7_9PEZI</name>
<evidence type="ECO:0000256" key="4">
    <source>
        <dbReference type="SAM" id="MobiDB-lite"/>
    </source>
</evidence>
<keyword evidence="2" id="KW-0521">NADP</keyword>
<gene>
    <name evidence="5" type="ORF">EKO27_g2219</name>
</gene>
<dbReference type="PRINTS" id="PR00081">
    <property type="entry name" value="GDHRDH"/>
</dbReference>
<proteinExistence type="inferred from homology"/>
<dbReference type="FunFam" id="3.40.50.720:FF:000245">
    <property type="entry name" value="Short chain dehydrogenase, putative"/>
    <property type="match status" value="1"/>
</dbReference>
<sequence>MSQLIAKTVARRYGHNIPVISTVASANSTLIAKRRRFHSSEYKLYSDPNVRHKTAPVPPEPNKNPAVGLGPSRDESIGQKRLADFDLAGRVFIVTGGARGLGLCLAEALVETGGKVYCFDREAHPDEDWKEAARRADKWGGTLHYCQQDVQDYKGLDKTVESIANTHRRLDGLIAAAGVQQICPAVDYSHDDVARVMDINYTGVMMTATSAARQMFKWKCHGSMCFIASMSGQVANKGLTSPVYNSSKAAVVQLARNLAMEWSPIRKDGTGGIRVNCLSPGHILTPMVLKNFEEVPGLREKWEAENMMGRLAETTEFKGAALFLLSNASSFMTGNNLVIDGGHTSW</sequence>
<dbReference type="EMBL" id="RYZI01000039">
    <property type="protein sequence ID" value="RWA12908.1"/>
    <property type="molecule type" value="Genomic_DNA"/>
</dbReference>